<dbReference type="AlphaFoldDB" id="K0B0S6"/>
<evidence type="ECO:0000313" key="1">
    <source>
        <dbReference type="EMBL" id="AFS79628.1"/>
    </source>
</evidence>
<dbReference type="InterPro" id="IPR029044">
    <property type="entry name" value="Nucleotide-diphossugar_trans"/>
</dbReference>
<dbReference type="EMBL" id="CP003326">
    <property type="protein sequence ID" value="AFS79628.1"/>
    <property type="molecule type" value="Genomic_DNA"/>
</dbReference>
<dbReference type="PANTHER" id="PTHR36529">
    <property type="entry name" value="SLL1095 PROTEIN"/>
    <property type="match status" value="1"/>
</dbReference>
<dbReference type="RefSeq" id="WP_014968762.1">
    <property type="nucleotide sequence ID" value="NC_018664.1"/>
</dbReference>
<dbReference type="HOGENOM" id="CLU_075662_2_1_9"/>
<dbReference type="PANTHER" id="PTHR36529:SF1">
    <property type="entry name" value="GLYCOSYLTRANSFERASE"/>
    <property type="match status" value="1"/>
</dbReference>
<organism evidence="1 2">
    <name type="scientific">Gottschalkia acidurici (strain ATCC 7906 / DSM 604 / BCRC 14475 / CIP 104303 / KCTC 5404 / NCIMB 10678 / 9a)</name>
    <name type="common">Clostridium acidurici</name>
    <dbReference type="NCBI Taxonomy" id="1128398"/>
    <lineage>
        <taxon>Bacteria</taxon>
        <taxon>Bacillati</taxon>
        <taxon>Bacillota</taxon>
        <taxon>Tissierellia</taxon>
        <taxon>Tissierellales</taxon>
        <taxon>Gottschalkiaceae</taxon>
        <taxon>Gottschalkia</taxon>
    </lineage>
</organism>
<keyword evidence="2" id="KW-1185">Reference proteome</keyword>
<dbReference type="STRING" id="1128398.Curi_c26330"/>
<sequence length="230" mass="26575">MSTAIAVFAKTPGLSQVKTRLAKDIGKDTAEIFYEMSVKATEEVLLELKMKSQSSVELYWALAEENGLNHPMWNKFKTIWTGEGDLGKRLFNISDKLLKKHNKVILIGTDSPQIEYELILKTIDKLNENPKNCVVGPAYDGGFYLFGCSYLITENIWTSVSYSREDTLEQLLQKLKNENIYYDFLNKMSDVDKIDDFEALYQYLLLTKGRHLPERAKLFEWLELSKYKSN</sequence>
<evidence type="ECO:0000313" key="2">
    <source>
        <dbReference type="Proteomes" id="UP000006094"/>
    </source>
</evidence>
<accession>K0B0S6</accession>
<reference evidence="1 2" key="1">
    <citation type="journal article" date="2012" name="PLoS ONE">
        <title>The purine-utilizing bacterium Clostridium acidurici 9a: a genome-guided metabolic reconsideration.</title>
        <authorList>
            <person name="Hartwich K."/>
            <person name="Poehlein A."/>
            <person name="Daniel R."/>
        </authorList>
    </citation>
    <scope>NUCLEOTIDE SEQUENCE [LARGE SCALE GENOMIC DNA]</scope>
    <source>
        <strain evidence="2">ATCC 7906 / DSM 604 / BCRC 14475 / CIP 104303 / KCTC 5404 / NCIMB 10678 / 9a</strain>
    </source>
</reference>
<name>K0B0S6_GOTA9</name>
<dbReference type="KEGG" id="cad:Curi_c26330"/>
<gene>
    <name evidence="1" type="ordered locus">Curi_c26330</name>
</gene>
<dbReference type="Proteomes" id="UP000006094">
    <property type="component" value="Chromosome"/>
</dbReference>
<dbReference type="OrthoDB" id="9810303at2"/>
<protein>
    <recommendedName>
        <fullName evidence="3">Glycosyltransferase</fullName>
    </recommendedName>
</protein>
<proteinExistence type="predicted"/>
<dbReference type="NCBIfam" id="TIGR04282">
    <property type="entry name" value="glyco_like_cofC"/>
    <property type="match status" value="1"/>
</dbReference>
<dbReference type="InterPro" id="IPR018641">
    <property type="entry name" value="Trfase_1_rSAM/seldom-assoc"/>
</dbReference>
<dbReference type="SUPFAM" id="SSF53448">
    <property type="entry name" value="Nucleotide-diphospho-sugar transferases"/>
    <property type="match status" value="1"/>
</dbReference>
<dbReference type="Pfam" id="PF09837">
    <property type="entry name" value="DUF2064"/>
    <property type="match status" value="1"/>
</dbReference>
<evidence type="ECO:0008006" key="3">
    <source>
        <dbReference type="Google" id="ProtNLM"/>
    </source>
</evidence>
<dbReference type="Gene3D" id="3.90.550.10">
    <property type="entry name" value="Spore Coat Polysaccharide Biosynthesis Protein SpsA, Chain A"/>
    <property type="match status" value="1"/>
</dbReference>
<dbReference type="eggNOG" id="COG3222">
    <property type="taxonomic scope" value="Bacteria"/>
</dbReference>